<proteinExistence type="predicted"/>
<keyword evidence="3" id="KW-1185">Reference proteome</keyword>
<evidence type="ECO:0000256" key="1">
    <source>
        <dbReference type="SAM" id="MobiDB-lite"/>
    </source>
</evidence>
<accession>A0A6H5I014</accession>
<name>A0A6H5I014_9HYME</name>
<dbReference type="Proteomes" id="UP000479190">
    <property type="component" value="Unassembled WGS sequence"/>
</dbReference>
<protein>
    <submittedName>
        <fullName evidence="2">Uncharacterized protein</fullName>
    </submittedName>
</protein>
<gene>
    <name evidence="2" type="ORF">TBRA_LOCUS2901</name>
</gene>
<evidence type="ECO:0000313" key="3">
    <source>
        <dbReference type="Proteomes" id="UP000479190"/>
    </source>
</evidence>
<feature type="region of interest" description="Disordered" evidence="1">
    <location>
        <begin position="111"/>
        <end position="130"/>
    </location>
</feature>
<reference evidence="2 3" key="1">
    <citation type="submission" date="2020-02" db="EMBL/GenBank/DDBJ databases">
        <authorList>
            <person name="Ferguson B K."/>
        </authorList>
    </citation>
    <scope>NUCLEOTIDE SEQUENCE [LARGE SCALE GENOMIC DNA]</scope>
</reference>
<dbReference type="AlphaFoldDB" id="A0A6H5I014"/>
<dbReference type="EMBL" id="CADCXV010000569">
    <property type="protein sequence ID" value="CAB0030916.1"/>
    <property type="molecule type" value="Genomic_DNA"/>
</dbReference>
<organism evidence="2 3">
    <name type="scientific">Trichogramma brassicae</name>
    <dbReference type="NCBI Taxonomy" id="86971"/>
    <lineage>
        <taxon>Eukaryota</taxon>
        <taxon>Metazoa</taxon>
        <taxon>Ecdysozoa</taxon>
        <taxon>Arthropoda</taxon>
        <taxon>Hexapoda</taxon>
        <taxon>Insecta</taxon>
        <taxon>Pterygota</taxon>
        <taxon>Neoptera</taxon>
        <taxon>Endopterygota</taxon>
        <taxon>Hymenoptera</taxon>
        <taxon>Apocrita</taxon>
        <taxon>Proctotrupomorpha</taxon>
        <taxon>Chalcidoidea</taxon>
        <taxon>Trichogrammatidae</taxon>
        <taxon>Trichogramma</taxon>
    </lineage>
</organism>
<evidence type="ECO:0000313" key="2">
    <source>
        <dbReference type="EMBL" id="CAB0030916.1"/>
    </source>
</evidence>
<sequence length="130" mass="13777">MVTSSLVSTTPSEVTDLDPWTGVAARPGCSPRGRDTFPALSPKGLAFLLTPFFFVNCSSRAPAALSRLMVLYNAAACFTIRSAKFTVSGYAHLAAANTLCVGSPWVRPDGDQRGNPKAHEGRCSFGSHEV</sequence>